<organism evidence="3 4">
    <name type="scientific">Kibdelosporangium aridum</name>
    <dbReference type="NCBI Taxonomy" id="2030"/>
    <lineage>
        <taxon>Bacteria</taxon>
        <taxon>Bacillati</taxon>
        <taxon>Actinomycetota</taxon>
        <taxon>Actinomycetes</taxon>
        <taxon>Pseudonocardiales</taxon>
        <taxon>Pseudonocardiaceae</taxon>
        <taxon>Kibdelosporangium</taxon>
    </lineage>
</organism>
<evidence type="ECO:0000313" key="3">
    <source>
        <dbReference type="EMBL" id="SMD20173.1"/>
    </source>
</evidence>
<keyword evidence="2" id="KW-0732">Signal</keyword>
<dbReference type="AlphaFoldDB" id="A0A1Y5XW37"/>
<dbReference type="PROSITE" id="PS51257">
    <property type="entry name" value="PROKAR_LIPOPROTEIN"/>
    <property type="match status" value="1"/>
</dbReference>
<proteinExistence type="predicted"/>
<keyword evidence="4" id="KW-1185">Reference proteome</keyword>
<dbReference type="Pfam" id="PF11303">
    <property type="entry name" value="DUF3105"/>
    <property type="match status" value="1"/>
</dbReference>
<dbReference type="RefSeq" id="WP_235038943.1">
    <property type="nucleotide sequence ID" value="NZ_FWXV01000006.1"/>
</dbReference>
<accession>A0A1Y5XW37</accession>
<gene>
    <name evidence="3" type="ORF">SAMN05661093_06255</name>
</gene>
<feature type="region of interest" description="Disordered" evidence="1">
    <location>
        <begin position="19"/>
        <end position="41"/>
    </location>
</feature>
<evidence type="ECO:0000256" key="1">
    <source>
        <dbReference type="SAM" id="MobiDB-lite"/>
    </source>
</evidence>
<dbReference type="InterPro" id="IPR021454">
    <property type="entry name" value="DUF3105"/>
</dbReference>
<protein>
    <recommendedName>
        <fullName evidence="5">DUF3105 domain-containing protein</fullName>
    </recommendedName>
</protein>
<evidence type="ECO:0000256" key="2">
    <source>
        <dbReference type="SAM" id="SignalP"/>
    </source>
</evidence>
<evidence type="ECO:0000313" key="4">
    <source>
        <dbReference type="Proteomes" id="UP000192674"/>
    </source>
</evidence>
<evidence type="ECO:0008006" key="5">
    <source>
        <dbReference type="Google" id="ProtNLM"/>
    </source>
</evidence>
<feature type="signal peptide" evidence="2">
    <location>
        <begin position="1"/>
        <end position="25"/>
    </location>
</feature>
<dbReference type="Proteomes" id="UP000192674">
    <property type="component" value="Unassembled WGS sequence"/>
</dbReference>
<feature type="region of interest" description="Disordered" evidence="1">
    <location>
        <begin position="176"/>
        <end position="213"/>
    </location>
</feature>
<feature type="compositionally biased region" description="Low complexity" evidence="1">
    <location>
        <begin position="19"/>
        <end position="38"/>
    </location>
</feature>
<feature type="chain" id="PRO_5013391622" description="DUF3105 domain-containing protein" evidence="2">
    <location>
        <begin position="26"/>
        <end position="213"/>
    </location>
</feature>
<name>A0A1Y5XW37_KIBAR</name>
<dbReference type="EMBL" id="FWXV01000006">
    <property type="protein sequence ID" value="SMD20173.1"/>
    <property type="molecule type" value="Genomic_DNA"/>
</dbReference>
<sequence length="213" mass="22677">MRIRPLLAAGLVATATACSSGTDQATPPATTPSAAPQPEDVSLKIPGIEVKKYRDPGHVEIPTRVAYDQSPPFGGYHDASWAACNGVVYTKAVRNENMVHSLEHGAVWIAYNPETLAGAGVEALAKKVTGVPYMVMSPYPGLDKPISLQSWEHRLKLDDPADPRVDAFIVALKQNEYTHPEPGATCDNPEFDQDDPPPFDPSPAPAGSVPVGS</sequence>
<reference evidence="3 4" key="1">
    <citation type="submission" date="2017-04" db="EMBL/GenBank/DDBJ databases">
        <authorList>
            <person name="Afonso C.L."/>
            <person name="Miller P.J."/>
            <person name="Scott M.A."/>
            <person name="Spackman E."/>
            <person name="Goraichik I."/>
            <person name="Dimitrov K.M."/>
            <person name="Suarez D.L."/>
            <person name="Swayne D.E."/>
        </authorList>
    </citation>
    <scope>NUCLEOTIDE SEQUENCE [LARGE SCALE GENOMIC DNA]</scope>
    <source>
        <strain evidence="3 4">DSM 43828</strain>
    </source>
</reference>